<dbReference type="Proteomes" id="UP000286501">
    <property type="component" value="Unassembled WGS sequence"/>
</dbReference>
<gene>
    <name evidence="1" type="ORF">DW250_13345</name>
</gene>
<organism evidence="1 2">
    <name type="scientific">Segatella copri</name>
    <dbReference type="NCBI Taxonomy" id="165179"/>
    <lineage>
        <taxon>Bacteria</taxon>
        <taxon>Pseudomonadati</taxon>
        <taxon>Bacteroidota</taxon>
        <taxon>Bacteroidia</taxon>
        <taxon>Bacteroidales</taxon>
        <taxon>Prevotellaceae</taxon>
        <taxon>Segatella</taxon>
    </lineage>
</organism>
<evidence type="ECO:0000313" key="1">
    <source>
        <dbReference type="EMBL" id="RHG63306.1"/>
    </source>
</evidence>
<evidence type="ECO:0000313" key="2">
    <source>
        <dbReference type="Proteomes" id="UP000286501"/>
    </source>
</evidence>
<accession>A0A3R6HF17</accession>
<dbReference type="RefSeq" id="WP_118201528.1">
    <property type="nucleotide sequence ID" value="NZ_QRIE01000073.1"/>
</dbReference>
<comment type="caution">
    <text evidence="1">The sequence shown here is derived from an EMBL/GenBank/DDBJ whole genome shotgun (WGS) entry which is preliminary data.</text>
</comment>
<proteinExistence type="predicted"/>
<protein>
    <recommendedName>
        <fullName evidence="3">EcsC family protein</fullName>
    </recommendedName>
</protein>
<dbReference type="AlphaFoldDB" id="A0A3R6HF17"/>
<evidence type="ECO:0008006" key="3">
    <source>
        <dbReference type="Google" id="ProtNLM"/>
    </source>
</evidence>
<reference evidence="1 2" key="1">
    <citation type="submission" date="2018-08" db="EMBL/GenBank/DDBJ databases">
        <title>A genome reference for cultivated species of the human gut microbiota.</title>
        <authorList>
            <person name="Zou Y."/>
            <person name="Xue W."/>
            <person name="Luo G."/>
        </authorList>
    </citation>
    <scope>NUCLEOTIDE SEQUENCE [LARGE SCALE GENOMIC DNA]</scope>
    <source>
        <strain evidence="1 2">AM22-1</strain>
    </source>
</reference>
<sequence length="248" mass="27099">MGNESNKWNQIMVAAMAVPGIKVNRASFLQEELSNRHIDQNTISLCIQENPVKHISMDKLDAIAKACIKNHTIKVTSISAVAGIPGGFAMIGTLPADTAQYYYHVLKVAQKLAYIYGYPSLLDENGNLTDNAVNVLTVFVGVMFGVSLANQALSKMSQALAEQVVKRLPRMALTKTVWYPIIKQIAKWLGIKVTKDSLAKGAAKVVPFLGAGLSGGITYLTFKPQANRLMKHLREDSKVFTSVDYNAN</sequence>
<dbReference type="EMBL" id="QRIN01000071">
    <property type="protein sequence ID" value="RHG63306.1"/>
    <property type="molecule type" value="Genomic_DNA"/>
</dbReference>
<name>A0A3R6HF17_9BACT</name>